<proteinExistence type="predicted"/>
<reference evidence="4" key="1">
    <citation type="submission" date="2014-01" db="EMBL/GenBank/DDBJ databases">
        <authorList>
            <person name="Aslett M."/>
        </authorList>
    </citation>
    <scope>NUCLEOTIDE SEQUENCE</scope>
</reference>
<dbReference type="AlphaFoldDB" id="A0A077ZLC5"/>
<feature type="compositionally biased region" description="Polar residues" evidence="2">
    <location>
        <begin position="225"/>
        <end position="238"/>
    </location>
</feature>
<protein>
    <recommendedName>
        <fullName evidence="1">Major sperm protein</fullName>
    </recommendedName>
</protein>
<feature type="domain" description="MSP" evidence="3">
    <location>
        <begin position="11"/>
        <end position="129"/>
    </location>
</feature>
<dbReference type="Pfam" id="PF00635">
    <property type="entry name" value="Motile_Sperm"/>
    <property type="match status" value="1"/>
</dbReference>
<feature type="region of interest" description="Disordered" evidence="2">
    <location>
        <begin position="148"/>
        <end position="238"/>
    </location>
</feature>
<dbReference type="InterPro" id="IPR008962">
    <property type="entry name" value="PapD-like_sf"/>
</dbReference>
<evidence type="ECO:0000256" key="1">
    <source>
        <dbReference type="RuleBase" id="RU003425"/>
    </source>
</evidence>
<keyword evidence="1" id="KW-0963">Cytoplasm</keyword>
<keyword evidence="5" id="KW-1185">Reference proteome</keyword>
<keyword evidence="1" id="KW-0206">Cytoskeleton</keyword>
<name>A0A077ZLC5_TRITR</name>
<dbReference type="InterPro" id="IPR000535">
    <property type="entry name" value="MSP_dom"/>
</dbReference>
<dbReference type="Gene3D" id="2.60.40.10">
    <property type="entry name" value="Immunoglobulins"/>
    <property type="match status" value="1"/>
</dbReference>
<dbReference type="OrthoDB" id="264603at2759"/>
<reference evidence="4" key="2">
    <citation type="submission" date="2014-03" db="EMBL/GenBank/DDBJ databases">
        <title>The whipworm genome and dual-species transcriptomics of an intimate host-pathogen interaction.</title>
        <authorList>
            <person name="Foth B.J."/>
            <person name="Tsai I.J."/>
            <person name="Reid A.J."/>
            <person name="Bancroft A.J."/>
            <person name="Nichol S."/>
            <person name="Tracey A."/>
            <person name="Holroyd N."/>
            <person name="Cotton J.A."/>
            <person name="Stanley E.J."/>
            <person name="Zarowiecki M."/>
            <person name="Liu J.Z."/>
            <person name="Huckvale T."/>
            <person name="Cooper P.J."/>
            <person name="Grencis R.K."/>
            <person name="Berriman M."/>
        </authorList>
    </citation>
    <scope>NUCLEOTIDE SEQUENCE [LARGE SCALE GENOMIC DNA]</scope>
</reference>
<evidence type="ECO:0000313" key="4">
    <source>
        <dbReference type="EMBL" id="CDW61122.1"/>
    </source>
</evidence>
<dbReference type="EMBL" id="HG807931">
    <property type="protein sequence ID" value="CDW61122.1"/>
    <property type="molecule type" value="Genomic_DNA"/>
</dbReference>
<dbReference type="PROSITE" id="PS50202">
    <property type="entry name" value="MSP"/>
    <property type="match status" value="1"/>
</dbReference>
<dbReference type="Proteomes" id="UP000030665">
    <property type="component" value="Unassembled WGS sequence"/>
</dbReference>
<dbReference type="STRING" id="36087.A0A077ZLC5"/>
<evidence type="ECO:0000313" key="5">
    <source>
        <dbReference type="Proteomes" id="UP000030665"/>
    </source>
</evidence>
<feature type="compositionally biased region" description="Low complexity" evidence="2">
    <location>
        <begin position="148"/>
        <end position="224"/>
    </location>
</feature>
<dbReference type="InterPro" id="IPR013783">
    <property type="entry name" value="Ig-like_fold"/>
</dbReference>
<evidence type="ECO:0000256" key="2">
    <source>
        <dbReference type="SAM" id="MobiDB-lite"/>
    </source>
</evidence>
<evidence type="ECO:0000259" key="3">
    <source>
        <dbReference type="PROSITE" id="PS50202"/>
    </source>
</evidence>
<organism evidence="4 5">
    <name type="scientific">Trichuris trichiura</name>
    <name type="common">Whipworm</name>
    <name type="synonym">Trichocephalus trichiurus</name>
    <dbReference type="NCBI Taxonomy" id="36087"/>
    <lineage>
        <taxon>Eukaryota</taxon>
        <taxon>Metazoa</taxon>
        <taxon>Ecdysozoa</taxon>
        <taxon>Nematoda</taxon>
        <taxon>Enoplea</taxon>
        <taxon>Dorylaimia</taxon>
        <taxon>Trichinellida</taxon>
        <taxon>Trichuridae</taxon>
        <taxon>Trichuris</taxon>
    </lineage>
</organism>
<gene>
    <name evidence="4" type="ORF">TTRE_0000955401</name>
</gene>
<comment type="function">
    <text evidence="1">Central component in molecular interactions underlying sperm crawling. Forms an extensive filament system that extends from sperm villipoda, along the leading edge of the pseudopod.</text>
</comment>
<dbReference type="SUPFAM" id="SSF49354">
    <property type="entry name" value="PapD-like"/>
    <property type="match status" value="1"/>
</dbReference>
<sequence length="238" mass="26091">MEFVSGSRKTIVEVYPVDTIHFSRTFDITQLASIQLYNNSTEWIAYKLRTTSPAEIKFRPGYGFLQPFRMKKIFVRCTRLPDQDMERTERCTVVAHVLPEGVKAVDAYDYWKSMMFTNLIDKKYPLEVKFDLDSYDVPEAVSTRSYTSSSIIATTSSPEESESTTSSSESVITSTSSSSRGSGTYTTTSSIGSTTTVSSSGSSVAGQSTVSTTGTSVESFTVGSETTASKGSFTQQSF</sequence>
<accession>A0A077ZLC5</accession>